<evidence type="ECO:0000313" key="2">
    <source>
        <dbReference type="Proteomes" id="UP000308600"/>
    </source>
</evidence>
<dbReference type="EMBL" id="ML208866">
    <property type="protein sequence ID" value="TFK59917.1"/>
    <property type="molecule type" value="Genomic_DNA"/>
</dbReference>
<sequence length="659" mass="75586">MPRFESYSCFVSIQASKWNRPFHTLFLELKDDVDPEITFWIQKNANTYHLEGIPSDILKSLPKEMSTYPAALPFLVLRYLNMTLTPNMCQFEEITKLNKDIKVLDDRLRTHVPTTLRLLSGCWSEWVAPYLQTLHEDHRRATLSELRTFLSSHLLSWIELISLLGCADAGLKQLQFLEPVLSQMKGTSADTDDIRFIHSVIYDSIRFMTYFREPIWDGGLFVHRLAFFAPTSTFIHQTYAPENIVKSGLDANWSYKFSLTGVDRLCQTSNYPVLASLHHTIPHRSIKLWSLETGAPLRTFELPDDPITSSPDEFLALPSKNHFTFLYRDHVSVFEPDHSVKYFKQLELEGPVCSICYTPDETSLAIRVWEGHLHFMDLATSGIRTYPSFFPRQGEGGILEISPHNGYIATCTSKLDYSSTSGHDSYGAAVEVYDIANGQARAVRTLEHSHATKFVIDKIIWSEDQSHMITIVQETWDYDSFCCFWDGEADNNWKLDIGTYGSAGFGDNGLVVLANKTDIRLIHHSTCEVIFAIPLDTWSDKVFGYHGLVKSFVPEGTIFYDISQMSKSSLSFETSSPLPRAYQRNIFQNWLKAVKCKLRVEDLELVDGWLVMKPDIKLVWIPFPFEKLVKDESRDQITISDYYESHLVLDCKAVEKYLL</sequence>
<reference evidence="1 2" key="1">
    <citation type="journal article" date="2019" name="Nat. Ecol. Evol.">
        <title>Megaphylogeny resolves global patterns of mushroom evolution.</title>
        <authorList>
            <person name="Varga T."/>
            <person name="Krizsan K."/>
            <person name="Foldi C."/>
            <person name="Dima B."/>
            <person name="Sanchez-Garcia M."/>
            <person name="Sanchez-Ramirez S."/>
            <person name="Szollosi G.J."/>
            <person name="Szarkandi J.G."/>
            <person name="Papp V."/>
            <person name="Albert L."/>
            <person name="Andreopoulos W."/>
            <person name="Angelini C."/>
            <person name="Antonin V."/>
            <person name="Barry K.W."/>
            <person name="Bougher N.L."/>
            <person name="Buchanan P."/>
            <person name="Buyck B."/>
            <person name="Bense V."/>
            <person name="Catcheside P."/>
            <person name="Chovatia M."/>
            <person name="Cooper J."/>
            <person name="Damon W."/>
            <person name="Desjardin D."/>
            <person name="Finy P."/>
            <person name="Geml J."/>
            <person name="Haridas S."/>
            <person name="Hughes K."/>
            <person name="Justo A."/>
            <person name="Karasinski D."/>
            <person name="Kautmanova I."/>
            <person name="Kiss B."/>
            <person name="Kocsube S."/>
            <person name="Kotiranta H."/>
            <person name="LaButti K.M."/>
            <person name="Lechner B.E."/>
            <person name="Liimatainen K."/>
            <person name="Lipzen A."/>
            <person name="Lukacs Z."/>
            <person name="Mihaltcheva S."/>
            <person name="Morgado L.N."/>
            <person name="Niskanen T."/>
            <person name="Noordeloos M.E."/>
            <person name="Ohm R.A."/>
            <person name="Ortiz-Santana B."/>
            <person name="Ovrebo C."/>
            <person name="Racz N."/>
            <person name="Riley R."/>
            <person name="Savchenko A."/>
            <person name="Shiryaev A."/>
            <person name="Soop K."/>
            <person name="Spirin V."/>
            <person name="Szebenyi C."/>
            <person name="Tomsovsky M."/>
            <person name="Tulloss R.E."/>
            <person name="Uehling J."/>
            <person name="Grigoriev I.V."/>
            <person name="Vagvolgyi C."/>
            <person name="Papp T."/>
            <person name="Martin F.M."/>
            <person name="Miettinen O."/>
            <person name="Hibbett D.S."/>
            <person name="Nagy L.G."/>
        </authorList>
    </citation>
    <scope>NUCLEOTIDE SEQUENCE [LARGE SCALE GENOMIC DNA]</scope>
    <source>
        <strain evidence="1 2">NL-1719</strain>
    </source>
</reference>
<accession>A0ACD3A500</accession>
<gene>
    <name evidence="1" type="ORF">BDN72DRAFT_883811</name>
</gene>
<proteinExistence type="predicted"/>
<organism evidence="1 2">
    <name type="scientific">Pluteus cervinus</name>
    <dbReference type="NCBI Taxonomy" id="181527"/>
    <lineage>
        <taxon>Eukaryota</taxon>
        <taxon>Fungi</taxon>
        <taxon>Dikarya</taxon>
        <taxon>Basidiomycota</taxon>
        <taxon>Agaricomycotina</taxon>
        <taxon>Agaricomycetes</taxon>
        <taxon>Agaricomycetidae</taxon>
        <taxon>Agaricales</taxon>
        <taxon>Pluteineae</taxon>
        <taxon>Pluteaceae</taxon>
        <taxon>Pluteus</taxon>
    </lineage>
</organism>
<name>A0ACD3A500_9AGAR</name>
<keyword evidence="2" id="KW-1185">Reference proteome</keyword>
<dbReference type="Proteomes" id="UP000308600">
    <property type="component" value="Unassembled WGS sequence"/>
</dbReference>
<evidence type="ECO:0000313" key="1">
    <source>
        <dbReference type="EMBL" id="TFK59917.1"/>
    </source>
</evidence>
<protein>
    <submittedName>
        <fullName evidence="1">Uncharacterized protein</fullName>
    </submittedName>
</protein>